<sequence>MILGSWMGKKKQTAAKRSNTRDIPALSFRATIAPSSIDAEKRTFDVVWTTGARVLRGWFDQFWEELSLDPEHVRM</sequence>
<organism evidence="1">
    <name type="scientific">marine sediment metagenome</name>
    <dbReference type="NCBI Taxonomy" id="412755"/>
    <lineage>
        <taxon>unclassified sequences</taxon>
        <taxon>metagenomes</taxon>
        <taxon>ecological metagenomes</taxon>
    </lineage>
</organism>
<dbReference type="AlphaFoldDB" id="A0A0F8ZRK8"/>
<reference evidence="1" key="1">
    <citation type="journal article" date="2015" name="Nature">
        <title>Complex archaea that bridge the gap between prokaryotes and eukaryotes.</title>
        <authorList>
            <person name="Spang A."/>
            <person name="Saw J.H."/>
            <person name="Jorgensen S.L."/>
            <person name="Zaremba-Niedzwiedzka K."/>
            <person name="Martijn J."/>
            <person name="Lind A.E."/>
            <person name="van Eijk R."/>
            <person name="Schleper C."/>
            <person name="Guy L."/>
            <person name="Ettema T.J."/>
        </authorList>
    </citation>
    <scope>NUCLEOTIDE SEQUENCE</scope>
</reference>
<evidence type="ECO:0000313" key="1">
    <source>
        <dbReference type="EMBL" id="KKK96482.1"/>
    </source>
</evidence>
<protein>
    <submittedName>
        <fullName evidence="1">Uncharacterized protein</fullName>
    </submittedName>
</protein>
<name>A0A0F8ZRK8_9ZZZZ</name>
<gene>
    <name evidence="1" type="ORF">LCGC14_2662310</name>
</gene>
<comment type="caution">
    <text evidence="1">The sequence shown here is derived from an EMBL/GenBank/DDBJ whole genome shotgun (WGS) entry which is preliminary data.</text>
</comment>
<dbReference type="EMBL" id="LAZR01046464">
    <property type="protein sequence ID" value="KKK96482.1"/>
    <property type="molecule type" value="Genomic_DNA"/>
</dbReference>
<feature type="non-terminal residue" evidence="1">
    <location>
        <position position="75"/>
    </location>
</feature>
<proteinExistence type="predicted"/>
<accession>A0A0F8ZRK8</accession>